<name>A0A7E5A2B2_PANRE</name>
<sequence>MSRSSNATVTSSLNTGLTSKITRPKRSSIIFVLCLSVHIPHDKAHRQSVGPGLLISNGQTDAPYLMSPRF</sequence>
<protein>
    <submittedName>
        <fullName evidence="2">Uncharacterized protein</fullName>
    </submittedName>
</protein>
<proteinExistence type="predicted"/>
<dbReference type="WBParaSite" id="Pan_g9706.t1">
    <property type="protein sequence ID" value="Pan_g9706.t1"/>
    <property type="gene ID" value="Pan_g9706"/>
</dbReference>
<evidence type="ECO:0000313" key="1">
    <source>
        <dbReference type="Proteomes" id="UP000492821"/>
    </source>
</evidence>
<reference evidence="2" key="2">
    <citation type="submission" date="2020-10" db="UniProtKB">
        <authorList>
            <consortium name="WormBaseParasite"/>
        </authorList>
    </citation>
    <scope>IDENTIFICATION</scope>
</reference>
<dbReference type="Proteomes" id="UP000492821">
    <property type="component" value="Unassembled WGS sequence"/>
</dbReference>
<keyword evidence="1" id="KW-1185">Reference proteome</keyword>
<dbReference type="AlphaFoldDB" id="A0A7E5A2B2"/>
<reference evidence="1" key="1">
    <citation type="journal article" date="2013" name="Genetics">
        <title>The draft genome and transcriptome of Panagrellus redivivus are shaped by the harsh demands of a free-living lifestyle.</title>
        <authorList>
            <person name="Srinivasan J."/>
            <person name="Dillman A.R."/>
            <person name="Macchietto M.G."/>
            <person name="Heikkinen L."/>
            <person name="Lakso M."/>
            <person name="Fracchia K.M."/>
            <person name="Antoshechkin I."/>
            <person name="Mortazavi A."/>
            <person name="Wong G."/>
            <person name="Sternberg P.W."/>
        </authorList>
    </citation>
    <scope>NUCLEOTIDE SEQUENCE [LARGE SCALE GENOMIC DNA]</scope>
    <source>
        <strain evidence="1">MT8872</strain>
    </source>
</reference>
<organism evidence="1 2">
    <name type="scientific">Panagrellus redivivus</name>
    <name type="common">Microworm</name>
    <dbReference type="NCBI Taxonomy" id="6233"/>
    <lineage>
        <taxon>Eukaryota</taxon>
        <taxon>Metazoa</taxon>
        <taxon>Ecdysozoa</taxon>
        <taxon>Nematoda</taxon>
        <taxon>Chromadorea</taxon>
        <taxon>Rhabditida</taxon>
        <taxon>Tylenchina</taxon>
        <taxon>Panagrolaimomorpha</taxon>
        <taxon>Panagrolaimoidea</taxon>
        <taxon>Panagrolaimidae</taxon>
        <taxon>Panagrellus</taxon>
    </lineage>
</organism>
<evidence type="ECO:0000313" key="2">
    <source>
        <dbReference type="WBParaSite" id="Pan_g9706.t1"/>
    </source>
</evidence>
<accession>A0A7E5A2B2</accession>